<keyword evidence="3" id="KW-1185">Reference proteome</keyword>
<protein>
    <submittedName>
        <fullName evidence="2">Uncharacterized protein</fullName>
    </submittedName>
</protein>
<reference evidence="2" key="1">
    <citation type="journal article" date="2020" name="Cell">
        <title>Large-Scale Comparative Analyses of Tick Genomes Elucidate Their Genetic Diversity and Vector Capacities.</title>
        <authorList>
            <consortium name="Tick Genome and Microbiome Consortium (TIGMIC)"/>
            <person name="Jia N."/>
            <person name="Wang J."/>
            <person name="Shi W."/>
            <person name="Du L."/>
            <person name="Sun Y."/>
            <person name="Zhan W."/>
            <person name="Jiang J.F."/>
            <person name="Wang Q."/>
            <person name="Zhang B."/>
            <person name="Ji P."/>
            <person name="Bell-Sakyi L."/>
            <person name="Cui X.M."/>
            <person name="Yuan T.T."/>
            <person name="Jiang B.G."/>
            <person name="Yang W.F."/>
            <person name="Lam T.T."/>
            <person name="Chang Q.C."/>
            <person name="Ding S.J."/>
            <person name="Wang X.J."/>
            <person name="Zhu J.G."/>
            <person name="Ruan X.D."/>
            <person name="Zhao L."/>
            <person name="Wei J.T."/>
            <person name="Ye R.Z."/>
            <person name="Que T.C."/>
            <person name="Du C.H."/>
            <person name="Zhou Y.H."/>
            <person name="Cheng J.X."/>
            <person name="Dai P.F."/>
            <person name="Guo W.B."/>
            <person name="Han X.H."/>
            <person name="Huang E.J."/>
            <person name="Li L.F."/>
            <person name="Wei W."/>
            <person name="Gao Y.C."/>
            <person name="Liu J.Z."/>
            <person name="Shao H.Z."/>
            <person name="Wang X."/>
            <person name="Wang C.C."/>
            <person name="Yang T.C."/>
            <person name="Huo Q.B."/>
            <person name="Li W."/>
            <person name="Chen H.Y."/>
            <person name="Chen S.E."/>
            <person name="Zhou L.G."/>
            <person name="Ni X.B."/>
            <person name="Tian J.H."/>
            <person name="Sheng Y."/>
            <person name="Liu T."/>
            <person name="Pan Y.S."/>
            <person name="Xia L.Y."/>
            <person name="Li J."/>
            <person name="Zhao F."/>
            <person name="Cao W.C."/>
        </authorList>
    </citation>
    <scope>NUCLEOTIDE SEQUENCE</scope>
    <source>
        <strain evidence="2">Rmic-2018</strain>
    </source>
</reference>
<dbReference type="Proteomes" id="UP000821866">
    <property type="component" value="Chromosome 3"/>
</dbReference>
<sequence>MQKKNNHKQSQKEPEKRLEKKNEKLAGHPSVDAARDSQVRRDFQRRKRRGLRPLPKKDIKVILRLHKGFTVKSLFGLELSMAVIEACRKSFEGENFLLRVHAGSNIIILSTLHKQVAGRLREISQLKIRGQIHLFNAYVANPEDVLRDIVHGLLPRTTQADLMANLQIWRQGVKIVSPGR</sequence>
<accession>A0A9J6E734</accession>
<name>A0A9J6E734_RHIMP</name>
<gene>
    <name evidence="2" type="ORF">HPB51_006564</name>
</gene>
<dbReference type="EMBL" id="JABSTU010000005">
    <property type="protein sequence ID" value="KAH8030132.1"/>
    <property type="molecule type" value="Genomic_DNA"/>
</dbReference>
<feature type="compositionally biased region" description="Basic and acidic residues" evidence="1">
    <location>
        <begin position="10"/>
        <end position="26"/>
    </location>
</feature>
<evidence type="ECO:0000256" key="1">
    <source>
        <dbReference type="SAM" id="MobiDB-lite"/>
    </source>
</evidence>
<proteinExistence type="predicted"/>
<reference evidence="2" key="2">
    <citation type="submission" date="2021-09" db="EMBL/GenBank/DDBJ databases">
        <authorList>
            <person name="Jia N."/>
            <person name="Wang J."/>
            <person name="Shi W."/>
            <person name="Du L."/>
            <person name="Sun Y."/>
            <person name="Zhan W."/>
            <person name="Jiang J."/>
            <person name="Wang Q."/>
            <person name="Zhang B."/>
            <person name="Ji P."/>
            <person name="Sakyi L.B."/>
            <person name="Cui X."/>
            <person name="Yuan T."/>
            <person name="Jiang B."/>
            <person name="Yang W."/>
            <person name="Lam T.T.-Y."/>
            <person name="Chang Q."/>
            <person name="Ding S."/>
            <person name="Wang X."/>
            <person name="Zhu J."/>
            <person name="Ruan X."/>
            <person name="Zhao L."/>
            <person name="Wei J."/>
            <person name="Que T."/>
            <person name="Du C."/>
            <person name="Cheng J."/>
            <person name="Dai P."/>
            <person name="Han X."/>
            <person name="Huang E."/>
            <person name="Gao Y."/>
            <person name="Liu J."/>
            <person name="Shao H."/>
            <person name="Ye R."/>
            <person name="Li L."/>
            <person name="Wei W."/>
            <person name="Wang X."/>
            <person name="Wang C."/>
            <person name="Huo Q."/>
            <person name="Li W."/>
            <person name="Guo W."/>
            <person name="Chen H."/>
            <person name="Chen S."/>
            <person name="Zhou L."/>
            <person name="Zhou L."/>
            <person name="Ni X."/>
            <person name="Tian J."/>
            <person name="Zhou Y."/>
            <person name="Sheng Y."/>
            <person name="Liu T."/>
            <person name="Pan Y."/>
            <person name="Xia L."/>
            <person name="Li J."/>
            <person name="Zhao F."/>
            <person name="Cao W."/>
        </authorList>
    </citation>
    <scope>NUCLEOTIDE SEQUENCE</scope>
    <source>
        <strain evidence="2">Rmic-2018</strain>
        <tissue evidence="2">Larvae</tissue>
    </source>
</reference>
<feature type="region of interest" description="Disordered" evidence="1">
    <location>
        <begin position="1"/>
        <end position="50"/>
    </location>
</feature>
<dbReference type="AlphaFoldDB" id="A0A9J6E734"/>
<organism evidence="2 3">
    <name type="scientific">Rhipicephalus microplus</name>
    <name type="common">Cattle tick</name>
    <name type="synonym">Boophilus microplus</name>
    <dbReference type="NCBI Taxonomy" id="6941"/>
    <lineage>
        <taxon>Eukaryota</taxon>
        <taxon>Metazoa</taxon>
        <taxon>Ecdysozoa</taxon>
        <taxon>Arthropoda</taxon>
        <taxon>Chelicerata</taxon>
        <taxon>Arachnida</taxon>
        <taxon>Acari</taxon>
        <taxon>Parasitiformes</taxon>
        <taxon>Ixodida</taxon>
        <taxon>Ixodoidea</taxon>
        <taxon>Ixodidae</taxon>
        <taxon>Rhipicephalinae</taxon>
        <taxon>Rhipicephalus</taxon>
        <taxon>Boophilus</taxon>
    </lineage>
</organism>
<feature type="compositionally biased region" description="Basic and acidic residues" evidence="1">
    <location>
        <begin position="33"/>
        <end position="42"/>
    </location>
</feature>
<evidence type="ECO:0000313" key="3">
    <source>
        <dbReference type="Proteomes" id="UP000821866"/>
    </source>
</evidence>
<comment type="caution">
    <text evidence="2">The sequence shown here is derived from an EMBL/GenBank/DDBJ whole genome shotgun (WGS) entry which is preliminary data.</text>
</comment>
<evidence type="ECO:0000313" key="2">
    <source>
        <dbReference type="EMBL" id="KAH8030132.1"/>
    </source>
</evidence>